<evidence type="ECO:0000256" key="2">
    <source>
        <dbReference type="ARBA" id="ARBA00022598"/>
    </source>
</evidence>
<dbReference type="Gene3D" id="3.40.50.12780">
    <property type="entry name" value="N-terminal domain of ligase-like"/>
    <property type="match status" value="1"/>
</dbReference>
<dbReference type="Gene3D" id="3.30.300.30">
    <property type="match status" value="1"/>
</dbReference>
<keyword evidence="2" id="KW-0436">Ligase</keyword>
<evidence type="ECO:0000256" key="3">
    <source>
        <dbReference type="SAM" id="MobiDB-lite"/>
    </source>
</evidence>
<dbReference type="InterPro" id="IPR042099">
    <property type="entry name" value="ANL_N_sf"/>
</dbReference>
<evidence type="ECO:0000313" key="6">
    <source>
        <dbReference type="EMBL" id="GES19514.1"/>
    </source>
</evidence>
<keyword evidence="7" id="KW-1185">Reference proteome</keyword>
<dbReference type="PANTHER" id="PTHR43201">
    <property type="entry name" value="ACYL-COA SYNTHETASE"/>
    <property type="match status" value="1"/>
</dbReference>
<evidence type="ECO:0000259" key="5">
    <source>
        <dbReference type="Pfam" id="PF13193"/>
    </source>
</evidence>
<feature type="domain" description="AMP-binding enzyme C-terminal" evidence="5">
    <location>
        <begin position="430"/>
        <end position="508"/>
    </location>
</feature>
<dbReference type="OrthoDB" id="9803968at2"/>
<organism evidence="6 7">
    <name type="scientific">Acrocarpospora pleiomorpha</name>
    <dbReference type="NCBI Taxonomy" id="90975"/>
    <lineage>
        <taxon>Bacteria</taxon>
        <taxon>Bacillati</taxon>
        <taxon>Actinomycetota</taxon>
        <taxon>Actinomycetes</taxon>
        <taxon>Streptosporangiales</taxon>
        <taxon>Streptosporangiaceae</taxon>
        <taxon>Acrocarpospora</taxon>
    </lineage>
</organism>
<comment type="similarity">
    <text evidence="1">Belongs to the ATP-dependent AMP-binding enzyme family.</text>
</comment>
<dbReference type="PROSITE" id="PS00455">
    <property type="entry name" value="AMP_BINDING"/>
    <property type="match status" value="1"/>
</dbReference>
<accession>A0A5M3XE23</accession>
<evidence type="ECO:0000259" key="4">
    <source>
        <dbReference type="Pfam" id="PF00501"/>
    </source>
</evidence>
<dbReference type="RefSeq" id="WP_155344602.1">
    <property type="nucleotide sequence ID" value="NZ_BAAAHM010000022.1"/>
</dbReference>
<protein>
    <submittedName>
        <fullName evidence="6">Long-chain acyl-CoA synthetase</fullName>
    </submittedName>
</protein>
<proteinExistence type="inferred from homology"/>
<evidence type="ECO:0000313" key="7">
    <source>
        <dbReference type="Proteomes" id="UP000377595"/>
    </source>
</evidence>
<dbReference type="InterPro" id="IPR025110">
    <property type="entry name" value="AMP-bd_C"/>
</dbReference>
<dbReference type="EMBL" id="BLAF01000012">
    <property type="protein sequence ID" value="GES19514.1"/>
    <property type="molecule type" value="Genomic_DNA"/>
</dbReference>
<dbReference type="PANTHER" id="PTHR43201:SF5">
    <property type="entry name" value="MEDIUM-CHAIN ACYL-COA LIGASE ACSF2, MITOCHONDRIAL"/>
    <property type="match status" value="1"/>
</dbReference>
<dbReference type="Pfam" id="PF00501">
    <property type="entry name" value="AMP-binding"/>
    <property type="match status" value="1"/>
</dbReference>
<evidence type="ECO:0000256" key="1">
    <source>
        <dbReference type="ARBA" id="ARBA00006432"/>
    </source>
</evidence>
<name>A0A5M3XE23_9ACTN</name>
<feature type="domain" description="AMP-dependent synthetase/ligase" evidence="4">
    <location>
        <begin position="17"/>
        <end position="372"/>
    </location>
</feature>
<dbReference type="InterPro" id="IPR020845">
    <property type="entry name" value="AMP-binding_CS"/>
</dbReference>
<dbReference type="Proteomes" id="UP000377595">
    <property type="component" value="Unassembled WGS sequence"/>
</dbReference>
<dbReference type="AlphaFoldDB" id="A0A5M3XE23"/>
<feature type="region of interest" description="Disordered" evidence="3">
    <location>
        <begin position="173"/>
        <end position="205"/>
    </location>
</feature>
<dbReference type="InterPro" id="IPR045851">
    <property type="entry name" value="AMP-bd_C_sf"/>
</dbReference>
<gene>
    <name evidence="6" type="primary">fadD_3</name>
    <name evidence="6" type="ORF">Aple_024100</name>
</gene>
<dbReference type="GO" id="GO:0006631">
    <property type="term" value="P:fatty acid metabolic process"/>
    <property type="evidence" value="ECO:0007669"/>
    <property type="project" value="TreeGrafter"/>
</dbReference>
<reference evidence="6 7" key="1">
    <citation type="submission" date="2019-10" db="EMBL/GenBank/DDBJ databases">
        <title>Whole genome shotgun sequence of Acrocarpospora pleiomorpha NBRC 16267.</title>
        <authorList>
            <person name="Ichikawa N."/>
            <person name="Kimura A."/>
            <person name="Kitahashi Y."/>
            <person name="Komaki H."/>
            <person name="Oguchi A."/>
        </authorList>
    </citation>
    <scope>NUCLEOTIDE SEQUENCE [LARGE SCALE GENOMIC DNA]</scope>
    <source>
        <strain evidence="6 7">NBRC 16267</strain>
    </source>
</reference>
<comment type="caution">
    <text evidence="6">The sequence shown here is derived from an EMBL/GenBank/DDBJ whole genome shotgun (WGS) entry which is preliminary data.</text>
</comment>
<dbReference type="SUPFAM" id="SSF56801">
    <property type="entry name" value="Acetyl-CoA synthetase-like"/>
    <property type="match status" value="1"/>
</dbReference>
<dbReference type="Pfam" id="PF13193">
    <property type="entry name" value="AMP-binding_C"/>
    <property type="match status" value="1"/>
</dbReference>
<dbReference type="InterPro" id="IPR000873">
    <property type="entry name" value="AMP-dep_synth/lig_dom"/>
</dbReference>
<dbReference type="GO" id="GO:0031956">
    <property type="term" value="F:medium-chain fatty acid-CoA ligase activity"/>
    <property type="evidence" value="ECO:0007669"/>
    <property type="project" value="TreeGrafter"/>
</dbReference>
<sequence length="532" mass="57065">MTASTDAGAREACGFYEIAAADPQRVAIHVDGAVVTYGDLLGRVNQWSHLLSGPRGVPRGGTIAVVLPNSLDFVVAQLAVEQTGLRMVPVNWHLTAAEIAYLLDDSGSGLVITDPQHAHVVGEAAAEAGIAGDALLRTGQPDTGIALEALLDEQPVATPPGRHAGSMLFYSSGTSGRPKGVRRPFPTSTPDEAADARSRQRSAQFGMGEEHQVHLAVAPLYHPGPNLNALSALHLGQELVLRPRFDPRETLELIDAHRVTSTFMVPVMFHRMLELPEADRARFDGSSLEVVMHAGAPCPVEVKHKMIRWWGPVLTEYYGCTEFGMATLVTSQVWLDKPGSVGRAADGISLRIRDGHGVSLPPGEVGTIWVRGGYEFAYSGAAAAGGQEGPADGFRTAGDVGYLDEDGFLYVGDRRADLILSGGVNIYPAEVEAALVTEPTVADAVVVGVPDAEWGQRVVAVVELKPGEEAGEEAVERLRRHLAPRLARFKSPREYRFVDSVHRTSLGKVNRTRILDEVLLPTTAQPHRSRGI</sequence>